<organism evidence="17 18">
    <name type="scientific">Pachysolen tannophilus NRRL Y-2460</name>
    <dbReference type="NCBI Taxonomy" id="669874"/>
    <lineage>
        <taxon>Eukaryota</taxon>
        <taxon>Fungi</taxon>
        <taxon>Dikarya</taxon>
        <taxon>Ascomycota</taxon>
        <taxon>Saccharomycotina</taxon>
        <taxon>Pichiomycetes</taxon>
        <taxon>Pachysolenaceae</taxon>
        <taxon>Pachysolen</taxon>
    </lineage>
</organism>
<dbReference type="GO" id="GO:0000329">
    <property type="term" value="C:fungal-type vacuole membrane"/>
    <property type="evidence" value="ECO:0007669"/>
    <property type="project" value="EnsemblFungi"/>
</dbReference>
<comment type="subcellular location">
    <subcellularLocation>
        <location evidence="1">Vacuole membrane</location>
        <topology evidence="1">Multi-pass membrane protein</topology>
    </subcellularLocation>
</comment>
<feature type="transmembrane region" description="Helical" evidence="14">
    <location>
        <begin position="149"/>
        <end position="169"/>
    </location>
</feature>
<evidence type="ECO:0000313" key="18">
    <source>
        <dbReference type="Proteomes" id="UP000094236"/>
    </source>
</evidence>
<keyword evidence="8" id="KW-0547">Nucleotide-binding</keyword>
<evidence type="ECO:0000256" key="3">
    <source>
        <dbReference type="ARBA" id="ARBA00022448"/>
    </source>
</evidence>
<evidence type="ECO:0000256" key="2">
    <source>
        <dbReference type="ARBA" id="ARBA00009726"/>
    </source>
</evidence>
<dbReference type="InterPro" id="IPR027417">
    <property type="entry name" value="P-loop_NTPase"/>
</dbReference>
<dbReference type="GO" id="GO:0042144">
    <property type="term" value="P:vacuole fusion, non-autophagic"/>
    <property type="evidence" value="ECO:0007669"/>
    <property type="project" value="EnsemblFungi"/>
</dbReference>
<evidence type="ECO:0000256" key="1">
    <source>
        <dbReference type="ARBA" id="ARBA00004128"/>
    </source>
</evidence>
<evidence type="ECO:0000256" key="7">
    <source>
        <dbReference type="ARBA" id="ARBA00022737"/>
    </source>
</evidence>
<feature type="transmembrane region" description="Helical" evidence="14">
    <location>
        <begin position="404"/>
        <end position="423"/>
    </location>
</feature>
<dbReference type="CDD" id="cd18603">
    <property type="entry name" value="ABC_6TM_MRP1_2_3_6_D2_like"/>
    <property type="match status" value="1"/>
</dbReference>
<dbReference type="PANTHER" id="PTHR24223">
    <property type="entry name" value="ATP-BINDING CASSETTE SUB-FAMILY C"/>
    <property type="match status" value="1"/>
</dbReference>
<dbReference type="GO" id="GO:0045454">
    <property type="term" value="P:cell redox homeostasis"/>
    <property type="evidence" value="ECO:0007669"/>
    <property type="project" value="EnsemblFungi"/>
</dbReference>
<dbReference type="Pfam" id="PF00005">
    <property type="entry name" value="ABC_tran"/>
    <property type="match status" value="2"/>
</dbReference>
<feature type="transmembrane region" description="Helical" evidence="14">
    <location>
        <begin position="90"/>
        <end position="108"/>
    </location>
</feature>
<keyword evidence="4" id="KW-0597">Phosphoprotein</keyword>
<evidence type="ECO:0000313" key="17">
    <source>
        <dbReference type="EMBL" id="ODV97914.1"/>
    </source>
</evidence>
<feature type="transmembrane region" description="Helical" evidence="14">
    <location>
        <begin position="523"/>
        <end position="547"/>
    </location>
</feature>
<reference evidence="18" key="1">
    <citation type="submission" date="2016-05" db="EMBL/GenBank/DDBJ databases">
        <title>Comparative genomics of biotechnologically important yeasts.</title>
        <authorList>
            <consortium name="DOE Joint Genome Institute"/>
            <person name="Riley R."/>
            <person name="Haridas S."/>
            <person name="Wolfe K.H."/>
            <person name="Lopes M.R."/>
            <person name="Hittinger C.T."/>
            <person name="Goker M."/>
            <person name="Salamov A."/>
            <person name="Wisecaver J."/>
            <person name="Long T.M."/>
            <person name="Aerts A.L."/>
            <person name="Barry K."/>
            <person name="Choi C."/>
            <person name="Clum A."/>
            <person name="Coughlan A.Y."/>
            <person name="Deshpande S."/>
            <person name="Douglass A.P."/>
            <person name="Hanson S.J."/>
            <person name="Klenk H.-P."/>
            <person name="Labutti K."/>
            <person name="Lapidus A."/>
            <person name="Lindquist E."/>
            <person name="Lipzen A."/>
            <person name="Meier-Kolthoff J.P."/>
            <person name="Ohm R.A."/>
            <person name="Otillar R.P."/>
            <person name="Pangilinan J."/>
            <person name="Peng Y."/>
            <person name="Rokas A."/>
            <person name="Rosa C.A."/>
            <person name="Scheuner C."/>
            <person name="Sibirny A.A."/>
            <person name="Slot J.C."/>
            <person name="Stielow J.B."/>
            <person name="Sun H."/>
            <person name="Kurtzman C.P."/>
            <person name="Blackwell M."/>
            <person name="Grigoriev I.V."/>
            <person name="Jeffries T.W."/>
        </authorList>
    </citation>
    <scope>NUCLEOTIDE SEQUENCE [LARGE SCALE GENOMIC DNA]</scope>
    <source>
        <strain evidence="18">NRRL Y-2460</strain>
    </source>
</reference>
<dbReference type="OrthoDB" id="6500128at2759"/>
<dbReference type="PROSITE" id="PS50893">
    <property type="entry name" value="ABC_TRANSPORTER_2"/>
    <property type="match status" value="2"/>
</dbReference>
<feature type="transmembrane region" description="Helical" evidence="14">
    <location>
        <begin position="64"/>
        <end position="84"/>
    </location>
</feature>
<dbReference type="Gene3D" id="1.20.1560.10">
    <property type="entry name" value="ABC transporter type 1, transmembrane domain"/>
    <property type="match status" value="2"/>
</dbReference>
<dbReference type="CDD" id="cd03250">
    <property type="entry name" value="ABCC_MRP_domain1"/>
    <property type="match status" value="1"/>
</dbReference>
<dbReference type="Pfam" id="PF24357">
    <property type="entry name" value="TMD0_ABC"/>
    <property type="match status" value="1"/>
</dbReference>
<feature type="transmembrane region" description="Helical" evidence="14">
    <location>
        <begin position="939"/>
        <end position="966"/>
    </location>
</feature>
<dbReference type="Proteomes" id="UP000094236">
    <property type="component" value="Unassembled WGS sequence"/>
</dbReference>
<dbReference type="GO" id="GO:0010038">
    <property type="term" value="P:response to metal ion"/>
    <property type="evidence" value="ECO:0007669"/>
    <property type="project" value="EnsemblFungi"/>
</dbReference>
<dbReference type="EMBL" id="KV454011">
    <property type="protein sequence ID" value="ODV97914.1"/>
    <property type="molecule type" value="Genomic_DNA"/>
</dbReference>
<dbReference type="InterPro" id="IPR003439">
    <property type="entry name" value="ABC_transporter-like_ATP-bd"/>
</dbReference>
<feature type="transmembrane region" description="Helical" evidence="14">
    <location>
        <begin position="898"/>
        <end position="919"/>
    </location>
</feature>
<feature type="domain" description="ABC transporter" evidence="15">
    <location>
        <begin position="1219"/>
        <end position="1459"/>
    </location>
</feature>
<feature type="transmembrane region" description="Helical" evidence="14">
    <location>
        <begin position="491"/>
        <end position="511"/>
    </location>
</feature>
<keyword evidence="9" id="KW-0067">ATP-binding</keyword>
<gene>
    <name evidence="17" type="ORF">PACTADRAFT_47746</name>
</gene>
<dbReference type="PANTHER" id="PTHR24223:SF443">
    <property type="entry name" value="MULTIDRUG-RESISTANCE LIKE PROTEIN 1, ISOFORM I"/>
    <property type="match status" value="1"/>
</dbReference>
<keyword evidence="12 14" id="KW-0472">Membrane</keyword>
<keyword evidence="7" id="KW-0677">Repeat</keyword>
<dbReference type="FunFam" id="1.20.1560.10:FF:000001">
    <property type="entry name" value="ATP-binding cassette subfamily C member 1"/>
    <property type="match status" value="1"/>
</dbReference>
<comment type="similarity">
    <text evidence="2">Belongs to the ABC transporter superfamily. ABCC family. Conjugate transporter (TC 3.A.1.208) subfamily.</text>
</comment>
<keyword evidence="18" id="KW-1185">Reference proteome</keyword>
<evidence type="ECO:0000256" key="12">
    <source>
        <dbReference type="ARBA" id="ARBA00023136"/>
    </source>
</evidence>
<evidence type="ECO:0000256" key="11">
    <source>
        <dbReference type="ARBA" id="ARBA00022989"/>
    </source>
</evidence>
<evidence type="ECO:0000256" key="6">
    <source>
        <dbReference type="ARBA" id="ARBA00022692"/>
    </source>
</evidence>
<evidence type="ECO:0000256" key="14">
    <source>
        <dbReference type="SAM" id="Phobius"/>
    </source>
</evidence>
<evidence type="ECO:0008006" key="19">
    <source>
        <dbReference type="Google" id="ProtNLM"/>
    </source>
</evidence>
<dbReference type="InterPro" id="IPR011527">
    <property type="entry name" value="ABC1_TM_dom"/>
</dbReference>
<feature type="domain" description="ABC transporter" evidence="15">
    <location>
        <begin position="584"/>
        <end position="809"/>
    </location>
</feature>
<dbReference type="GO" id="GO:0045121">
    <property type="term" value="C:membrane raft"/>
    <property type="evidence" value="ECO:0007669"/>
    <property type="project" value="EnsemblFungi"/>
</dbReference>
<dbReference type="STRING" id="669874.A0A1E4U1N0"/>
<sequence>MDSFCRDKEGLGPLSPVYSDLTICFINGVLINASSLFLIIFGTGQFFSLYKKKNIRLKVDDWSFKLKLFMVVLQVAFTVGLLASNQQKDLINPILSLFALLIGLNLHYIERFKTNIPNGILLFYWLFTAMFGVLKIGNLTVRSKFNSEFIFSVFITINGFFILLVESLVPAKYSREIELNPLETSNVFGRISFSWMSPLMVKGDKKFLVQNDLPPLPRFLEASNAFETLKTNWNKQLSYTTKPSLVNAIAKSFGGPFVIAGLFKAIQDILAFTQPQLLRYLIKFVNDYNESPEDDRLPLTRGYMIVFAMFLVSIVQSACLHQYFQRAFDLGMKIKSSLISTIYAKSLKLSNENKLSNSTGDIVNLMSVDTQRLQDLVQYLQVLWSGPFQVILCLTSLHSLLGNAMWIGVAIMIIMVPLNGVIAKQQKKLQKIQMKNKDERTGIVSEILNNIKSLKLYGWEIPYMEKLTYVRNEKELKNLKKMGIFQAFSNFTWNTAPFLVSCSTFGVFVLINKDTPLSTDLVFPALSLFNLLSFPLAVFPNVITSVIEAQVAVSRLSKFFASEELQNDSVVRLPAVNKIGEEAVKVTNGEFLWTRLPYKPALSNINFVAKKGELNCIIGKVGTGKSSFIQAILGDLYKSEGLVITHGSIAYVPQVPWIMNGTIKDNILFGSRYDPDFYAKTIAACALEKDLEILPKGDKTQVGEKGISLSGGQKSRLSLARAVYSRAAIYLFDDPLSAVDEHVGKHLINNVFGPNGLLSTKCRILTTNNLNVLKYSNYIAMLQNGTIVEEGSFAKIMENENSLLNTLITEFSKHQKTPTSSVPPSALPSSVELNKVSVDDDFKIDAKSLRKASVSTFKLPEEEDDEEERKIRAEAHQQGKVKWAVYLAYAKSCNPKGVVVFLTFIMLSMATGVLGNIWLKHWSEVNSELGYNPNVAKYLLIYFILGVGSSALSLCQIVILWVFCTIHGSRNLHKRMANRVLRAPMSFFETTPIGRILNRFSNDIYKVDEVLGRVFSMFFSNTIKVFFTILVICWSTWQFIFFVIPMGFAYYYYQQYYLRTSRELRRLDSISRSPVFSHFQETLNGVSTIRAYDQTERFEFLNEARVDKNMCAYHPAISANRWLAVRLEFLGSLVILCASGLSVATLDANHVTAGIVGLSVSYALQITQSLNWIVRMTVEVETNIVSVERIEEYCNLDIEAPDIIESNRPPAHWPFNGEIKFQDYCARYRPDLDYCLNHINLLIKPKEKIGIVGRTGAGKSSLTMALFRIIEASEGYIAIDSLQTNTIGLADLRHKLSIIPQDSQVFEGTVKENLDPTNQYTDEQLWKSLELSRLSKHIKQMSIESGEENGLNVKLAEGGSNLSVGQRQLICLARALLIESAILVLDEATAAVDVETDKILQETIRSEFKNRTILTIAHRLNTIMDSDRIMVLERGKVAEFDTPENLLKKKDSLFYSLCLEGGLIEE</sequence>
<dbReference type="Gene3D" id="3.40.50.300">
    <property type="entry name" value="P-loop containing nucleotide triphosphate hydrolases"/>
    <property type="match status" value="2"/>
</dbReference>
<dbReference type="FunFam" id="3.40.50.300:FF:000565">
    <property type="entry name" value="ABC bile acid transporter"/>
    <property type="match status" value="1"/>
</dbReference>
<feature type="transmembrane region" description="Helical" evidence="14">
    <location>
        <begin position="120"/>
        <end position="137"/>
    </location>
</feature>
<dbReference type="GO" id="GO:0005524">
    <property type="term" value="F:ATP binding"/>
    <property type="evidence" value="ECO:0007669"/>
    <property type="project" value="UniProtKB-KW"/>
</dbReference>
<dbReference type="CDD" id="cd18595">
    <property type="entry name" value="ABC_6TM_MRP1_2_3_6_D1_like"/>
    <property type="match status" value="1"/>
</dbReference>
<accession>A0A1E4U1N0</accession>
<dbReference type="FunFam" id="3.40.50.300:FF:000450">
    <property type="entry name" value="ABC transporter C family member 2"/>
    <property type="match status" value="1"/>
</dbReference>
<dbReference type="Pfam" id="PF00664">
    <property type="entry name" value="ABC_membrane"/>
    <property type="match status" value="2"/>
</dbReference>
<keyword evidence="10" id="KW-1278">Translocase</keyword>
<dbReference type="GO" id="GO:0016887">
    <property type="term" value="F:ATP hydrolysis activity"/>
    <property type="evidence" value="ECO:0007669"/>
    <property type="project" value="InterPro"/>
</dbReference>
<dbReference type="GO" id="GO:0015431">
    <property type="term" value="F:ABC-type glutathione S-conjugate transporter activity"/>
    <property type="evidence" value="ECO:0007669"/>
    <property type="project" value="EnsemblFungi"/>
</dbReference>
<feature type="transmembrane region" description="Helical" evidence="14">
    <location>
        <begin position="303"/>
        <end position="324"/>
    </location>
</feature>
<protein>
    <recommendedName>
        <fullName evidence="19">Metal resistance protein YCF1</fullName>
    </recommendedName>
</protein>
<evidence type="ECO:0000256" key="8">
    <source>
        <dbReference type="ARBA" id="ARBA00022741"/>
    </source>
</evidence>
<evidence type="ECO:0000256" key="10">
    <source>
        <dbReference type="ARBA" id="ARBA00022967"/>
    </source>
</evidence>
<feature type="domain" description="ABC transmembrane type-1" evidence="16">
    <location>
        <begin position="258"/>
        <end position="548"/>
    </location>
</feature>
<evidence type="ECO:0000256" key="4">
    <source>
        <dbReference type="ARBA" id="ARBA00022553"/>
    </source>
</evidence>
<evidence type="ECO:0000256" key="5">
    <source>
        <dbReference type="ARBA" id="ARBA00022554"/>
    </source>
</evidence>
<feature type="transmembrane region" description="Helical" evidence="14">
    <location>
        <begin position="1025"/>
        <end position="1053"/>
    </location>
</feature>
<evidence type="ECO:0000256" key="13">
    <source>
        <dbReference type="ARBA" id="ARBA00053425"/>
    </source>
</evidence>
<dbReference type="InterPro" id="IPR056227">
    <property type="entry name" value="TMD0_ABC"/>
</dbReference>
<comment type="function">
    <text evidence="13">Cooperates for the ATP-dependent vacuolar transport of bilirubin and glutathione conjugates.</text>
</comment>
<dbReference type="SUPFAM" id="SSF52540">
    <property type="entry name" value="P-loop containing nucleoside triphosphate hydrolases"/>
    <property type="match status" value="2"/>
</dbReference>
<dbReference type="InterPro" id="IPR050173">
    <property type="entry name" value="ABC_transporter_C-like"/>
</dbReference>
<dbReference type="InterPro" id="IPR036640">
    <property type="entry name" value="ABC1_TM_sf"/>
</dbReference>
<keyword evidence="3" id="KW-0813">Transport</keyword>
<dbReference type="GO" id="GO:0006749">
    <property type="term" value="P:glutathione metabolic process"/>
    <property type="evidence" value="ECO:0007669"/>
    <property type="project" value="EnsemblFungi"/>
</dbReference>
<dbReference type="SUPFAM" id="SSF90123">
    <property type="entry name" value="ABC transporter transmembrane region"/>
    <property type="match status" value="2"/>
</dbReference>
<keyword evidence="11 14" id="KW-1133">Transmembrane helix</keyword>
<dbReference type="InterPro" id="IPR003593">
    <property type="entry name" value="AAA+_ATPase"/>
</dbReference>
<evidence type="ECO:0000256" key="9">
    <source>
        <dbReference type="ARBA" id="ARBA00022840"/>
    </source>
</evidence>
<dbReference type="PROSITE" id="PS50929">
    <property type="entry name" value="ABC_TM1F"/>
    <property type="match status" value="2"/>
</dbReference>
<keyword evidence="6 14" id="KW-0812">Transmembrane</keyword>
<proteinExistence type="inferred from homology"/>
<name>A0A1E4U1N0_PACTA</name>
<evidence type="ECO:0000259" key="15">
    <source>
        <dbReference type="PROSITE" id="PS50893"/>
    </source>
</evidence>
<dbReference type="InterPro" id="IPR017871">
    <property type="entry name" value="ABC_transporter-like_CS"/>
</dbReference>
<dbReference type="PROSITE" id="PS00211">
    <property type="entry name" value="ABC_TRANSPORTER_1"/>
    <property type="match status" value="2"/>
</dbReference>
<dbReference type="FunFam" id="1.20.1560.10:FF:000020">
    <property type="entry name" value="ABC metal ion transporter"/>
    <property type="match status" value="1"/>
</dbReference>
<feature type="domain" description="ABC transmembrane type-1" evidence="16">
    <location>
        <begin position="899"/>
        <end position="1182"/>
    </location>
</feature>
<dbReference type="CDD" id="cd03244">
    <property type="entry name" value="ABCC_MRP_domain2"/>
    <property type="match status" value="1"/>
</dbReference>
<keyword evidence="5" id="KW-0926">Vacuole</keyword>
<feature type="transmembrane region" description="Helical" evidence="14">
    <location>
        <begin position="20"/>
        <end position="43"/>
    </location>
</feature>
<dbReference type="SMART" id="SM00382">
    <property type="entry name" value="AAA"/>
    <property type="match status" value="2"/>
</dbReference>
<evidence type="ECO:0000259" key="16">
    <source>
        <dbReference type="PROSITE" id="PS50929"/>
    </source>
</evidence>